<dbReference type="STRING" id="470826.SAMN04488027_10618"/>
<evidence type="ECO:0000256" key="2">
    <source>
        <dbReference type="ARBA" id="ARBA00023136"/>
    </source>
</evidence>
<accession>A0A1G7WN79</accession>
<evidence type="ECO:0000256" key="3">
    <source>
        <dbReference type="ARBA" id="ARBA00023237"/>
    </source>
</evidence>
<evidence type="ECO:0000256" key="1">
    <source>
        <dbReference type="ARBA" id="ARBA00004442"/>
    </source>
</evidence>
<evidence type="ECO:0000313" key="5">
    <source>
        <dbReference type="Proteomes" id="UP000199296"/>
    </source>
</evidence>
<dbReference type="EMBL" id="FNCW01000006">
    <property type="protein sequence ID" value="SDG73445.1"/>
    <property type="molecule type" value="Genomic_DNA"/>
</dbReference>
<protein>
    <submittedName>
        <fullName evidence="4">Uncharacterized protein</fullName>
    </submittedName>
</protein>
<keyword evidence="3" id="KW-0998">Cell outer membrane</keyword>
<reference evidence="4 5" key="1">
    <citation type="submission" date="2016-10" db="EMBL/GenBank/DDBJ databases">
        <authorList>
            <person name="de Groot N.N."/>
        </authorList>
    </citation>
    <scope>NUCLEOTIDE SEQUENCE [LARGE SCALE GENOMIC DNA]</scope>
    <source>
        <strain evidence="4 5">DSM 19803</strain>
    </source>
</reference>
<dbReference type="GO" id="GO:0009279">
    <property type="term" value="C:cell outer membrane"/>
    <property type="evidence" value="ECO:0007669"/>
    <property type="project" value="UniProtKB-SubCell"/>
</dbReference>
<dbReference type="OrthoDB" id="1264254at2"/>
<dbReference type="InterPro" id="IPR036942">
    <property type="entry name" value="Beta-barrel_TonB_sf"/>
</dbReference>
<evidence type="ECO:0000313" key="4">
    <source>
        <dbReference type="EMBL" id="SDG73445.1"/>
    </source>
</evidence>
<name>A0A1G7WN79_9FLAO</name>
<dbReference type="SUPFAM" id="SSF56935">
    <property type="entry name" value="Porins"/>
    <property type="match status" value="1"/>
</dbReference>
<dbReference type="AlphaFoldDB" id="A0A1G7WN79"/>
<organism evidence="4 5">
    <name type="scientific">Psychroflexus sediminis</name>
    <dbReference type="NCBI Taxonomy" id="470826"/>
    <lineage>
        <taxon>Bacteria</taxon>
        <taxon>Pseudomonadati</taxon>
        <taxon>Bacteroidota</taxon>
        <taxon>Flavobacteriia</taxon>
        <taxon>Flavobacteriales</taxon>
        <taxon>Flavobacteriaceae</taxon>
        <taxon>Psychroflexus</taxon>
    </lineage>
</organism>
<comment type="subcellular location">
    <subcellularLocation>
        <location evidence="1">Cell outer membrane</location>
    </subcellularLocation>
</comment>
<keyword evidence="5" id="KW-1185">Reference proteome</keyword>
<dbReference type="RefSeq" id="WP_093367710.1">
    <property type="nucleotide sequence ID" value="NZ_FNCW01000006.1"/>
</dbReference>
<proteinExistence type="predicted"/>
<dbReference type="Proteomes" id="UP000199296">
    <property type="component" value="Unassembled WGS sequence"/>
</dbReference>
<dbReference type="Gene3D" id="2.40.170.20">
    <property type="entry name" value="TonB-dependent receptor, beta-barrel domain"/>
    <property type="match status" value="1"/>
</dbReference>
<sequence>MEINQKSFIFFLFGIVLCCQGFAQRDTISTDKLIIIKQYSPTVNDAFKIKQKPSEKDTIKQKRKTVSYSFIDVPVASTFTPAKGTASGVRMAPPKTLYENYARFGAGNYSTLMADFYSNFDLNTDRKIDIQFSHLSSQGGIEDVILDDDFSNTSLALNLASEDRYFDWNTGIDLRRREVNYYGISDDLVSKLSEQEFGLIDPKQTYTRIRALGGIQFHDSFFKKGEAIIQNFTDNYSSSEQLLAVESSVEIPVGYKTLSFNGDFSFLNGGFENSFFDTNEVNYQQFQAGLNPFIDLNYDNLILKLGAKAVFFNDFEAGSSEIFFYPDIEAEFFLNQETIKINLGVKGDLRQNTYENFSSRNPFVSPTLSIRPGDQQYNAFAGFSSKLLTNLSLSAQVNYSSTKDYALFRANPNLDNSTASGKRSYAFGNSFDVIYNDLDIATVSADLAYQVESDFTFGFYGKYSNFSTENGEEAWNLPEVELKAYANYDFTKNWNFSASVFYVGERKDTMENVVISPANLPDFNGLTSTSVDGFIDINASLEYKILPRFSVFVNAHNLLNNSYNRWQNYEVQGIQVLGGLIYQFDW</sequence>
<gene>
    <name evidence="4" type="ORF">SAMN04488027_10618</name>
</gene>
<keyword evidence="2" id="KW-0472">Membrane</keyword>